<dbReference type="Gene3D" id="1.20.5.100">
    <property type="entry name" value="Cytochrome c1, transmembrane anchor, C-terminal"/>
    <property type="match status" value="1"/>
</dbReference>
<feature type="domain" description="PSI" evidence="21">
    <location>
        <begin position="26"/>
        <end position="73"/>
    </location>
</feature>
<keyword evidence="15" id="KW-1015">Disulfide bond</keyword>
<evidence type="ECO:0000256" key="15">
    <source>
        <dbReference type="ARBA" id="ARBA00023157"/>
    </source>
</evidence>
<dbReference type="GO" id="GO:0008305">
    <property type="term" value="C:integrin complex"/>
    <property type="evidence" value="ECO:0007669"/>
    <property type="project" value="TreeGrafter"/>
</dbReference>
<dbReference type="FunFam" id="2.10.25.10:FF:000036">
    <property type="entry name" value="Integrin beta"/>
    <property type="match status" value="1"/>
</dbReference>
<feature type="chain" id="PRO_5034065305" description="Integrin beta" evidence="19">
    <location>
        <begin position="21"/>
        <end position="1162"/>
    </location>
</feature>
<dbReference type="SUPFAM" id="SSF103575">
    <property type="entry name" value="Plexin repeat"/>
    <property type="match status" value="1"/>
</dbReference>
<keyword evidence="14 18" id="KW-0472">Membrane</keyword>
<dbReference type="GO" id="GO:0005178">
    <property type="term" value="F:integrin binding"/>
    <property type="evidence" value="ECO:0007669"/>
    <property type="project" value="TreeGrafter"/>
</dbReference>
<dbReference type="InterPro" id="IPR033760">
    <property type="entry name" value="Integrin_beta_N"/>
</dbReference>
<dbReference type="GO" id="GO:0007160">
    <property type="term" value="P:cell-matrix adhesion"/>
    <property type="evidence" value="ECO:0007669"/>
    <property type="project" value="TreeGrafter"/>
</dbReference>
<dbReference type="AlphaFoldDB" id="A0A8C9S0N1"/>
<keyword evidence="16" id="KW-0325">Glycoprotein</keyword>
<dbReference type="InterPro" id="IPR015812">
    <property type="entry name" value="Integrin_bsu"/>
</dbReference>
<proteinExistence type="inferred from homology"/>
<evidence type="ECO:0000256" key="1">
    <source>
        <dbReference type="ARBA" id="ARBA00004251"/>
    </source>
</evidence>
<comment type="similarity">
    <text evidence="2 17">Belongs to the integrin beta chain family.</text>
</comment>
<evidence type="ECO:0000256" key="18">
    <source>
        <dbReference type="SAM" id="Phobius"/>
    </source>
</evidence>
<dbReference type="Gene3D" id="2.10.25.10">
    <property type="entry name" value="Laminin"/>
    <property type="match status" value="4"/>
</dbReference>
<name>A0A8C9S0N1_SCLFO</name>
<dbReference type="InterPro" id="IPR032695">
    <property type="entry name" value="Integrin_dom_sf"/>
</dbReference>
<evidence type="ECO:0000256" key="11">
    <source>
        <dbReference type="ARBA" id="ARBA00022889"/>
    </source>
</evidence>
<reference evidence="22" key="2">
    <citation type="submission" date="2025-08" db="UniProtKB">
        <authorList>
            <consortium name="Ensembl"/>
        </authorList>
    </citation>
    <scope>IDENTIFICATION</scope>
</reference>
<comment type="subcellular location">
    <subcellularLocation>
        <location evidence="1 17">Cell membrane</location>
        <topology evidence="1 17">Single-pass type I membrane protein</topology>
    </subcellularLocation>
</comment>
<evidence type="ECO:0000313" key="23">
    <source>
        <dbReference type="Proteomes" id="UP000694397"/>
    </source>
</evidence>
<feature type="signal peptide" evidence="19">
    <location>
        <begin position="1"/>
        <end position="20"/>
    </location>
</feature>
<dbReference type="InterPro" id="IPR002369">
    <property type="entry name" value="Integrin_bsu_VWA"/>
</dbReference>
<dbReference type="GO" id="GO:0033627">
    <property type="term" value="P:cell adhesion mediated by integrin"/>
    <property type="evidence" value="ECO:0007669"/>
    <property type="project" value="TreeGrafter"/>
</dbReference>
<evidence type="ECO:0000256" key="13">
    <source>
        <dbReference type="ARBA" id="ARBA00023037"/>
    </source>
</evidence>
<dbReference type="InterPro" id="IPR016201">
    <property type="entry name" value="PSI"/>
</dbReference>
<keyword evidence="5 17" id="KW-0812">Transmembrane</keyword>
<evidence type="ECO:0000256" key="10">
    <source>
        <dbReference type="ARBA" id="ARBA00022842"/>
    </source>
</evidence>
<dbReference type="GeneTree" id="ENSGT01150000286983"/>
<dbReference type="GO" id="GO:0046872">
    <property type="term" value="F:metal ion binding"/>
    <property type="evidence" value="ECO:0007669"/>
    <property type="project" value="UniProtKB-KW"/>
</dbReference>
<evidence type="ECO:0000256" key="12">
    <source>
        <dbReference type="ARBA" id="ARBA00022989"/>
    </source>
</evidence>
<dbReference type="GO" id="GO:0005925">
    <property type="term" value="C:focal adhesion"/>
    <property type="evidence" value="ECO:0007669"/>
    <property type="project" value="TreeGrafter"/>
</dbReference>
<dbReference type="Pfam" id="PF08725">
    <property type="entry name" value="Integrin_b_cyt"/>
    <property type="match status" value="1"/>
</dbReference>
<dbReference type="GO" id="GO:0050900">
    <property type="term" value="P:leukocyte migration"/>
    <property type="evidence" value="ECO:0007669"/>
    <property type="project" value="TreeGrafter"/>
</dbReference>
<evidence type="ECO:0000256" key="3">
    <source>
        <dbReference type="ARBA" id="ARBA00022475"/>
    </source>
</evidence>
<protein>
    <recommendedName>
        <fullName evidence="17">Integrin beta</fullName>
    </recommendedName>
</protein>
<dbReference type="PROSITE" id="PS00243">
    <property type="entry name" value="I_EGF_1"/>
    <property type="match status" value="2"/>
</dbReference>
<organism evidence="22 23">
    <name type="scientific">Scleropages formosus</name>
    <name type="common">Asian bonytongue</name>
    <name type="synonym">Osteoglossum formosum</name>
    <dbReference type="NCBI Taxonomy" id="113540"/>
    <lineage>
        <taxon>Eukaryota</taxon>
        <taxon>Metazoa</taxon>
        <taxon>Chordata</taxon>
        <taxon>Craniata</taxon>
        <taxon>Vertebrata</taxon>
        <taxon>Euteleostomi</taxon>
        <taxon>Actinopterygii</taxon>
        <taxon>Neopterygii</taxon>
        <taxon>Teleostei</taxon>
        <taxon>Osteoglossocephala</taxon>
        <taxon>Osteoglossomorpha</taxon>
        <taxon>Osteoglossiformes</taxon>
        <taxon>Osteoglossidae</taxon>
        <taxon>Scleropages</taxon>
    </lineage>
</organism>
<dbReference type="PANTHER" id="PTHR10082">
    <property type="entry name" value="INTEGRIN BETA SUBUNIT"/>
    <property type="match status" value="1"/>
</dbReference>
<dbReference type="Gene3D" id="3.40.50.410">
    <property type="entry name" value="von Willebrand factor, type A domain"/>
    <property type="match status" value="1"/>
</dbReference>
<evidence type="ECO:0000256" key="9">
    <source>
        <dbReference type="ARBA" id="ARBA00022837"/>
    </source>
</evidence>
<evidence type="ECO:0000256" key="2">
    <source>
        <dbReference type="ARBA" id="ARBA00007449"/>
    </source>
</evidence>
<keyword evidence="23" id="KW-1185">Reference proteome</keyword>
<keyword evidence="12 18" id="KW-1133">Transmembrane helix</keyword>
<dbReference type="OrthoDB" id="410592at2759"/>
<keyword evidence="4" id="KW-0245">EGF-like domain</keyword>
<dbReference type="SMART" id="SM00423">
    <property type="entry name" value="PSI"/>
    <property type="match status" value="1"/>
</dbReference>
<keyword evidence="3" id="KW-1003">Cell membrane</keyword>
<evidence type="ECO:0000256" key="19">
    <source>
        <dbReference type="SAM" id="SignalP"/>
    </source>
</evidence>
<keyword evidence="9" id="KW-0106">Calcium</keyword>
<reference evidence="22 23" key="1">
    <citation type="submission" date="2019-04" db="EMBL/GenBank/DDBJ databases">
        <authorList>
            <consortium name="Wellcome Sanger Institute Data Sharing"/>
        </authorList>
    </citation>
    <scope>NUCLEOTIDE SEQUENCE [LARGE SCALE GENOMIC DNA]</scope>
</reference>
<keyword evidence="8" id="KW-0677">Repeat</keyword>
<evidence type="ECO:0000256" key="7">
    <source>
        <dbReference type="ARBA" id="ARBA00022729"/>
    </source>
</evidence>
<feature type="domain" description="Integrin beta subunit VWA" evidence="20">
    <location>
        <begin position="32"/>
        <end position="453"/>
    </location>
</feature>
<dbReference type="Pfam" id="PF17205">
    <property type="entry name" value="PSI_integrin"/>
    <property type="match status" value="1"/>
</dbReference>
<dbReference type="Pfam" id="PF00362">
    <property type="entry name" value="Integrin_beta"/>
    <property type="match status" value="1"/>
</dbReference>
<dbReference type="PANTHER" id="PTHR10082:SF36">
    <property type="entry name" value="INTEGRIN BETA-7"/>
    <property type="match status" value="1"/>
</dbReference>
<evidence type="ECO:0000256" key="17">
    <source>
        <dbReference type="RuleBase" id="RU000633"/>
    </source>
</evidence>
<evidence type="ECO:0000259" key="21">
    <source>
        <dbReference type="SMART" id="SM00423"/>
    </source>
</evidence>
<evidence type="ECO:0000256" key="4">
    <source>
        <dbReference type="ARBA" id="ARBA00022536"/>
    </source>
</evidence>
<dbReference type="Proteomes" id="UP000694397">
    <property type="component" value="Chromosome 22"/>
</dbReference>
<evidence type="ECO:0000256" key="16">
    <source>
        <dbReference type="ARBA" id="ARBA00023180"/>
    </source>
</evidence>
<dbReference type="InterPro" id="IPR036465">
    <property type="entry name" value="vWFA_dom_sf"/>
</dbReference>
<feature type="transmembrane region" description="Helical" evidence="18">
    <location>
        <begin position="696"/>
        <end position="720"/>
    </location>
</feature>
<dbReference type="InterPro" id="IPR057243">
    <property type="entry name" value="Integrin_I-EGF_CS"/>
</dbReference>
<dbReference type="SUPFAM" id="SSF53300">
    <property type="entry name" value="vWA-like"/>
    <property type="match status" value="1"/>
</dbReference>
<dbReference type="Gene3D" id="2.60.40.1510">
    <property type="entry name" value="ntegrin, alpha v. Chain A, domain 3"/>
    <property type="match status" value="1"/>
</dbReference>
<evidence type="ECO:0000256" key="5">
    <source>
        <dbReference type="ARBA" id="ARBA00022692"/>
    </source>
</evidence>
<evidence type="ECO:0000259" key="20">
    <source>
        <dbReference type="SMART" id="SM00187"/>
    </source>
</evidence>
<keyword evidence="6" id="KW-0479">Metal-binding</keyword>
<dbReference type="PRINTS" id="PR01186">
    <property type="entry name" value="INTEGRINB"/>
</dbReference>
<dbReference type="Ensembl" id="ENSSFOT00015022424.2">
    <property type="protein sequence ID" value="ENSSFOP00015022178.2"/>
    <property type="gene ID" value="ENSSFOG00015014274.2"/>
</dbReference>
<keyword evidence="13 17" id="KW-0401">Integrin</keyword>
<dbReference type="SUPFAM" id="SSF69179">
    <property type="entry name" value="Integrin domains"/>
    <property type="match status" value="1"/>
</dbReference>
<keyword evidence="11 17" id="KW-0130">Cell adhesion</keyword>
<dbReference type="GO" id="GO:0098609">
    <property type="term" value="P:cell-cell adhesion"/>
    <property type="evidence" value="ECO:0007669"/>
    <property type="project" value="TreeGrafter"/>
</dbReference>
<dbReference type="InterPro" id="IPR014836">
    <property type="entry name" value="Integrin_bsu_cyt_dom"/>
</dbReference>
<dbReference type="InterPro" id="IPR057073">
    <property type="entry name" value="EGF_integrin_2"/>
</dbReference>
<evidence type="ECO:0000256" key="8">
    <source>
        <dbReference type="ARBA" id="ARBA00022737"/>
    </source>
</evidence>
<dbReference type="SMART" id="SM00187">
    <property type="entry name" value="INB"/>
    <property type="match status" value="1"/>
</dbReference>
<gene>
    <name evidence="22" type="primary">itgb7</name>
</gene>
<dbReference type="PROSITE" id="PS52047">
    <property type="entry name" value="I_EGF_2"/>
    <property type="match status" value="1"/>
</dbReference>
<reference evidence="22" key="3">
    <citation type="submission" date="2025-09" db="UniProtKB">
        <authorList>
            <consortium name="Ensembl"/>
        </authorList>
    </citation>
    <scope>IDENTIFICATION</scope>
</reference>
<evidence type="ECO:0000256" key="14">
    <source>
        <dbReference type="ARBA" id="ARBA00023136"/>
    </source>
</evidence>
<dbReference type="FunFam" id="3.40.50.410:FF:000002">
    <property type="entry name" value="Integrin beta"/>
    <property type="match status" value="1"/>
</dbReference>
<dbReference type="GO" id="GO:0009986">
    <property type="term" value="C:cell surface"/>
    <property type="evidence" value="ECO:0007669"/>
    <property type="project" value="TreeGrafter"/>
</dbReference>
<keyword evidence="10" id="KW-0460">Magnesium</keyword>
<dbReference type="GO" id="GO:0007229">
    <property type="term" value="P:integrin-mediated signaling pathway"/>
    <property type="evidence" value="ECO:0007669"/>
    <property type="project" value="UniProtKB-KW"/>
</dbReference>
<sequence length="1162" mass="129926">MKCAWLTMAALLHFPGLTSTLESADGCESQPTCNQCLQSPGCAWCKQKDFLKSGESNERRCDTPEALEKRRCSEKNIFNPEPSVDPLKDAELQNKKENVVQLRPQNLNLKLRVGVPETFTVTFKRAEGYPIDLYYLMDLSYSMQDDLEKIKTLGQEILNTLMRVTNKVRIGFGCFVDKVGMPYVSTVKAKLANPCPSRLDTCQPAFSFRNVLRLTEDAREFREQVSKQIISGNLDSPEGGFDAMMQVAVCQDEIGWGNVTRILVYTSDDTFHMAGDGRLAGIYQPNDGKCHLNRYGLYDKGNEYDYPSVGHLSRVLSANNIQLIFAVTEKSVPAYKALSELIPQSVVGELKNDSSNVVQLISEAYGNLSSTVLLEHLEAPQGLNISFKSHCGNGEPSDWKKSGKCNNVKIEQQVSFTVSVTASTCLSKKELFFVKVQGIRDQLKVNVETLCACNCGDREEGSPSCNGNGNLECGVCSCNKGHLGQKCECQRQGARNTTLTMEALCRREKDSQLCSGQGICECGTCVCRGHFRGNFCECDDSSCGRHNNKICNGQGICDCGTCKCHANYIGPTCECSTKTDKCTNKDNVLCNNHGDCECNRCKCHAGFIHDFCTELVAPCKTYQKCVTCTVNNELKAGDVGNCTKECGSAKLVHIQEPTQFYCQNDSITFKVELDSRNGNVEISYANAPGAIDMTALVLGSSVSGVVLIGIAIIIIYRVLLEVYDRREYRRFLLEQQNVQWKENMMKCLKVEEYLKWTASSRETDVLRADLEDYVKRGLRPDGRTLCDRVIRACNQQLGMGTVDSKHLAKLVSLVQLALRGYESVEEPGLQSSPLYMEKILFHIMKKLVSQGTPQHSQLLGSLLYKRLAVSKRSAFSTEMEDFCVLVRSCFVVLWNGVTGTQPNPVILPRERLQRHIQALSFLLLLEGLSDTSPFSSKVAVYTEDALIEFVKSCGTLSENDASYLLQEIKHYLIPTQKPGKNPAPEKWFAVCEVLVHTCRLLFKANHWVHALDLVTGVREWLRDSSCLDAFLELAQQAVEIHRFHQSEEENSKALTDCARIVRGLPSLGDQECHVILQVCQLIVSALEMNQNKGHDGKYLLTWFSFLEEYQELISRHLCKVTALPADKKRMFQQQLFCTMCQGFTSAYDSMVAFQVQGLRMLH</sequence>
<keyword evidence="7 19" id="KW-0732">Signal</keyword>
<evidence type="ECO:0000256" key="6">
    <source>
        <dbReference type="ARBA" id="ARBA00022723"/>
    </source>
</evidence>
<dbReference type="SUPFAM" id="SSF57196">
    <property type="entry name" value="EGF/Laminin"/>
    <property type="match status" value="2"/>
</dbReference>
<dbReference type="Gene3D" id="3.30.1680.10">
    <property type="entry name" value="ligand-binding face of the semaphorins, domain 2"/>
    <property type="match status" value="1"/>
</dbReference>
<dbReference type="Pfam" id="PF23105">
    <property type="entry name" value="EGF_integrin"/>
    <property type="match status" value="1"/>
</dbReference>
<accession>A0A8C9S0N1</accession>
<evidence type="ECO:0000313" key="22">
    <source>
        <dbReference type="Ensembl" id="ENSSFOP00015022178.2"/>
    </source>
</evidence>